<keyword evidence="7" id="KW-1185">Reference proteome</keyword>
<dbReference type="FunFam" id="1.10.10.10:FF:000001">
    <property type="entry name" value="LysR family transcriptional regulator"/>
    <property type="match status" value="1"/>
</dbReference>
<dbReference type="SUPFAM" id="SSF53850">
    <property type="entry name" value="Periplasmic binding protein-like II"/>
    <property type="match status" value="1"/>
</dbReference>
<dbReference type="AlphaFoldDB" id="A0AAW4IQQ8"/>
<dbReference type="PRINTS" id="PR00039">
    <property type="entry name" value="HTHLYSR"/>
</dbReference>
<name>A0AAW4IQQ8_9GAMM</name>
<dbReference type="PROSITE" id="PS50931">
    <property type="entry name" value="HTH_LYSR"/>
    <property type="match status" value="1"/>
</dbReference>
<dbReference type="InterPro" id="IPR036390">
    <property type="entry name" value="WH_DNA-bd_sf"/>
</dbReference>
<evidence type="ECO:0000256" key="1">
    <source>
        <dbReference type="ARBA" id="ARBA00009437"/>
    </source>
</evidence>
<dbReference type="CDD" id="cd05466">
    <property type="entry name" value="PBP2_LTTR_substrate"/>
    <property type="match status" value="1"/>
</dbReference>
<dbReference type="InterPro" id="IPR036388">
    <property type="entry name" value="WH-like_DNA-bd_sf"/>
</dbReference>
<protein>
    <submittedName>
        <fullName evidence="6">LysR family transcriptional regulator</fullName>
    </submittedName>
</protein>
<evidence type="ECO:0000313" key="7">
    <source>
        <dbReference type="Proteomes" id="UP000664161"/>
    </source>
</evidence>
<comment type="similarity">
    <text evidence="1">Belongs to the LysR transcriptional regulatory family.</text>
</comment>
<dbReference type="GO" id="GO:0003700">
    <property type="term" value="F:DNA-binding transcription factor activity"/>
    <property type="evidence" value="ECO:0007669"/>
    <property type="project" value="InterPro"/>
</dbReference>
<dbReference type="RefSeq" id="WP_207970215.1">
    <property type="nucleotide sequence ID" value="NZ_JAGBKN010000030.1"/>
</dbReference>
<dbReference type="Gene3D" id="3.40.190.290">
    <property type="match status" value="1"/>
</dbReference>
<dbReference type="PANTHER" id="PTHR30126:SF91">
    <property type="entry name" value="LYSR FAMILY TRANSCRIPTIONAL REGULATOR"/>
    <property type="match status" value="1"/>
</dbReference>
<dbReference type="PANTHER" id="PTHR30126">
    <property type="entry name" value="HTH-TYPE TRANSCRIPTIONAL REGULATOR"/>
    <property type="match status" value="1"/>
</dbReference>
<keyword evidence="4" id="KW-0804">Transcription</keyword>
<comment type="caution">
    <text evidence="6">The sequence shown here is derived from an EMBL/GenBank/DDBJ whole genome shotgun (WGS) entry which is preliminary data.</text>
</comment>
<dbReference type="InterPro" id="IPR005119">
    <property type="entry name" value="LysR_subst-bd"/>
</dbReference>
<evidence type="ECO:0000313" key="6">
    <source>
        <dbReference type="EMBL" id="MBO1517807.1"/>
    </source>
</evidence>
<keyword evidence="3" id="KW-0238">DNA-binding</keyword>
<evidence type="ECO:0000256" key="2">
    <source>
        <dbReference type="ARBA" id="ARBA00023015"/>
    </source>
</evidence>
<gene>
    <name evidence="6" type="ORF">J3491_10760</name>
</gene>
<evidence type="ECO:0000256" key="4">
    <source>
        <dbReference type="ARBA" id="ARBA00023163"/>
    </source>
</evidence>
<evidence type="ECO:0000259" key="5">
    <source>
        <dbReference type="PROSITE" id="PS50931"/>
    </source>
</evidence>
<feature type="domain" description="HTH lysR-type" evidence="5">
    <location>
        <begin position="1"/>
        <end position="60"/>
    </location>
</feature>
<proteinExistence type="inferred from homology"/>
<organism evidence="6 7">
    <name type="scientific">Psychrobacter halodurans</name>
    <dbReference type="NCBI Taxonomy" id="2818439"/>
    <lineage>
        <taxon>Bacteria</taxon>
        <taxon>Pseudomonadati</taxon>
        <taxon>Pseudomonadota</taxon>
        <taxon>Gammaproteobacteria</taxon>
        <taxon>Moraxellales</taxon>
        <taxon>Moraxellaceae</taxon>
        <taxon>Psychrobacter</taxon>
    </lineage>
</organism>
<dbReference type="InterPro" id="IPR000847">
    <property type="entry name" value="LysR_HTH_N"/>
</dbReference>
<dbReference type="EMBL" id="JAGBKN010000030">
    <property type="protein sequence ID" value="MBO1517807.1"/>
    <property type="molecule type" value="Genomic_DNA"/>
</dbReference>
<dbReference type="SUPFAM" id="SSF46785">
    <property type="entry name" value="Winged helix' DNA-binding domain"/>
    <property type="match status" value="1"/>
</dbReference>
<keyword evidence="2" id="KW-0805">Transcription regulation</keyword>
<dbReference type="Pfam" id="PF00126">
    <property type="entry name" value="HTH_1"/>
    <property type="match status" value="1"/>
</dbReference>
<accession>A0AAW4IQQ8</accession>
<dbReference type="Gene3D" id="1.10.10.10">
    <property type="entry name" value="Winged helix-like DNA-binding domain superfamily/Winged helix DNA-binding domain"/>
    <property type="match status" value="1"/>
</dbReference>
<evidence type="ECO:0000256" key="3">
    <source>
        <dbReference type="ARBA" id="ARBA00023125"/>
    </source>
</evidence>
<sequence>MNFSLEQLQAFVATVETGSFSAAGRRLGKAQSSVSAAVANLEIDLGNVLFSRNSRYPELTEAGARLLAEAYVILERCEHFFGVAKSLSEGVESRLVLAVDDLYPTEWLAGLLETFDSLFPSVELELLLPIMEDVSRLVMDKRADLGIMWSQEDLPSAIRFHTLGWIPLKMVCAPEHMLASKVVSWQDLKTHRQLIVATRNDSKEKSRLRVAADVWWVESQWIIIELVQRNLGWALVPEHIVVDALKEGSLVSPTLDFDKHSWPVAVELVWHKEKPLGKAGTWLQQAIIALDRQI</sequence>
<reference evidence="6 7" key="1">
    <citation type="submission" date="2021-03" db="EMBL/GenBank/DDBJ databases">
        <authorList>
            <person name="Shang D.-D."/>
            <person name="Du Z.-J."/>
            <person name="Chen G.-J."/>
        </authorList>
    </citation>
    <scope>NUCLEOTIDE SEQUENCE [LARGE SCALE GENOMIC DNA]</scope>
    <source>
        <strain evidence="6 7">F2608</strain>
    </source>
</reference>
<dbReference type="Pfam" id="PF03466">
    <property type="entry name" value="LysR_substrate"/>
    <property type="match status" value="1"/>
</dbReference>
<dbReference type="GO" id="GO:0000976">
    <property type="term" value="F:transcription cis-regulatory region binding"/>
    <property type="evidence" value="ECO:0007669"/>
    <property type="project" value="TreeGrafter"/>
</dbReference>
<dbReference type="Proteomes" id="UP000664161">
    <property type="component" value="Unassembled WGS sequence"/>
</dbReference>